<accession>A0A915EW90</accession>
<keyword evidence="2" id="KW-1185">Reference proteome</keyword>
<sequence>MTAFIRKIFGFNKSSSNHLQTPKSVTEKKLDHRGDQSLDYEKNNSLYLSFDSEGSSNAVSAAKQDDVSSSVYSINVKISNKGILFMPAASPLQSVASNAAIDTPKKNNEQPQLGFGLDTLSMSTPLRAPVTPVKPSFDVALPFGKQVKFIDKNISKYEQRMAKTMRIIKRLMSGKNPTADDLFSIENEDSEDEEDDVLDISMRSTSQMPTEKDMDDLCQRSSQLLTSWEMLHNCLLEGIGMDAIRPKDQSEKSFVMGKNRHNQSETE</sequence>
<evidence type="ECO:0000313" key="3">
    <source>
        <dbReference type="WBParaSite" id="jg9679"/>
    </source>
</evidence>
<dbReference type="Proteomes" id="UP000887574">
    <property type="component" value="Unplaced"/>
</dbReference>
<evidence type="ECO:0000313" key="2">
    <source>
        <dbReference type="Proteomes" id="UP000887574"/>
    </source>
</evidence>
<dbReference type="AlphaFoldDB" id="A0A915EW90"/>
<name>A0A915EW90_9BILA</name>
<feature type="region of interest" description="Disordered" evidence="1">
    <location>
        <begin position="247"/>
        <end position="267"/>
    </location>
</feature>
<evidence type="ECO:0000256" key="1">
    <source>
        <dbReference type="SAM" id="MobiDB-lite"/>
    </source>
</evidence>
<proteinExistence type="predicted"/>
<protein>
    <submittedName>
        <fullName evidence="3">Uncharacterized protein</fullName>
    </submittedName>
</protein>
<reference evidence="3" key="1">
    <citation type="submission" date="2022-11" db="UniProtKB">
        <authorList>
            <consortium name="WormBaseParasite"/>
        </authorList>
    </citation>
    <scope>IDENTIFICATION</scope>
</reference>
<dbReference type="WBParaSite" id="jg9679">
    <property type="protein sequence ID" value="jg9679"/>
    <property type="gene ID" value="jg9679"/>
</dbReference>
<organism evidence="2 3">
    <name type="scientific">Ditylenchus dipsaci</name>
    <dbReference type="NCBI Taxonomy" id="166011"/>
    <lineage>
        <taxon>Eukaryota</taxon>
        <taxon>Metazoa</taxon>
        <taxon>Ecdysozoa</taxon>
        <taxon>Nematoda</taxon>
        <taxon>Chromadorea</taxon>
        <taxon>Rhabditida</taxon>
        <taxon>Tylenchina</taxon>
        <taxon>Tylenchomorpha</taxon>
        <taxon>Sphaerularioidea</taxon>
        <taxon>Anguinidae</taxon>
        <taxon>Anguininae</taxon>
        <taxon>Ditylenchus</taxon>
    </lineage>
</organism>